<dbReference type="EMBL" id="ACPB03013329">
    <property type="status" value="NOT_ANNOTATED_CDS"/>
    <property type="molecule type" value="Genomic_DNA"/>
</dbReference>
<evidence type="ECO:0000313" key="2">
    <source>
        <dbReference type="EnsemblMetazoa" id="RPRC001942-PA"/>
    </source>
</evidence>
<feature type="region of interest" description="Disordered" evidence="1">
    <location>
        <begin position="489"/>
        <end position="512"/>
    </location>
</feature>
<feature type="compositionally biased region" description="Polar residues" evidence="1">
    <location>
        <begin position="644"/>
        <end position="655"/>
    </location>
</feature>
<feature type="compositionally biased region" description="Basic and acidic residues" evidence="1">
    <location>
        <begin position="818"/>
        <end position="831"/>
    </location>
</feature>
<name>T1HD27_RHOPR</name>
<dbReference type="InParanoid" id="T1HD27"/>
<dbReference type="VEuPathDB" id="VectorBase:RPRC001942"/>
<dbReference type="AlphaFoldDB" id="T1HD27"/>
<dbReference type="Proteomes" id="UP000015103">
    <property type="component" value="Unassembled WGS sequence"/>
</dbReference>
<sequence length="875" mass="96813">MDPVGSWSAYAASFNRLTNSSGIQNGPSSDHLLGSNNCGQGVPSSTSQLFLQAHTGSTMPTASPFTPAGFLSPSPVAYDSMFTPIFHQKAHYGSLQHRSSLKQASESDYTQLPQVCGNFFEQPTGWSQGNPQLPSPFGILPHESVVPNASSKPYDNVNPHVQLQSLGHQNSQLNAAFIDPKKQTHLSAPPKPSAFFQQPVISDSGYKNSEYSPRFSYGHIQQPCALQATGPPKEFRISQSSRILFEQNFDRGDYGFLLPKVTNSQRKPSKYESSERGLDSESQSSPISYAMIDTERGYENSKARPQQFQVNEEQSCRFNSDADYLRKSNENYSASDGSDYVGGVHRRSPSGQPASPVYPLYSPMTSISSPSPSQPEVCYNKSSNDEDPPLDVSLTQNSVSFSSVTRSEKSFTDDRFDRDDIAKQQWDERQRRYLSYEAPNTQRCYEDPNQSCLQDLSSCRGDPMSLVKTLQQQIPDRYSDDRIKRTRMNQEKVQEPTCNREPPPAHHNANLQNQSGYFEFDRWNIASGKMFSATPVTLGPPQTSSNLSSTFAGQHQHQSTTALVVPPLSYLPAFHVSTSQPNSQPNPDNGDNEEQPVPSQQPPSACKTPSATPPADATPPSPKQNSPQPSIVVPDIEEELSFLTDGNQQTSSPLNSAPVKKPMWAKEKPIRTKEVTEELVLKNSPPRDYPSDPRDDPRYYPLPTSTYKRSFESSDSEEEQAVKNEDVIPNISGNTVDSMPTIEADSGSKNISDDVTCAEENELLSKQETVAKGTENHKNNKKSKSQPKATEALTDSDSKSKAGETSDSNNKRNRRKTKVPEMDHFKIKTEEVDLDNLSSDSNLDPAWEPNSQIKVTLAVVLLVSQLLHCSLIINN</sequence>
<feature type="compositionally biased region" description="Polar residues" evidence="1">
    <location>
        <begin position="540"/>
        <end position="560"/>
    </location>
</feature>
<feature type="compositionally biased region" description="Polar residues" evidence="1">
    <location>
        <begin position="576"/>
        <end position="589"/>
    </location>
</feature>
<feature type="region of interest" description="Disordered" evidence="1">
    <location>
        <begin position="574"/>
        <end position="842"/>
    </location>
</feature>
<reference evidence="2" key="1">
    <citation type="submission" date="2015-05" db="UniProtKB">
        <authorList>
            <consortium name="EnsemblMetazoa"/>
        </authorList>
    </citation>
    <scope>IDENTIFICATION</scope>
</reference>
<evidence type="ECO:0000313" key="3">
    <source>
        <dbReference type="Proteomes" id="UP000015103"/>
    </source>
</evidence>
<feature type="compositionally biased region" description="Basic and acidic residues" evidence="1">
    <location>
        <begin position="664"/>
        <end position="680"/>
    </location>
</feature>
<feature type="region of interest" description="Disordered" evidence="1">
    <location>
        <begin position="329"/>
        <end position="389"/>
    </location>
</feature>
<protein>
    <submittedName>
        <fullName evidence="2">Uncharacterized protein</fullName>
    </submittedName>
</protein>
<feature type="compositionally biased region" description="Low complexity" evidence="1">
    <location>
        <begin position="595"/>
        <end position="615"/>
    </location>
</feature>
<feature type="compositionally biased region" description="Low complexity" evidence="1">
    <location>
        <begin position="362"/>
        <end position="375"/>
    </location>
</feature>
<dbReference type="HOGENOM" id="CLU_001677_0_0_1"/>
<dbReference type="EnsemblMetazoa" id="RPRC001942-RA">
    <property type="protein sequence ID" value="RPRC001942-PA"/>
    <property type="gene ID" value="RPRC001942"/>
</dbReference>
<evidence type="ECO:0000256" key="1">
    <source>
        <dbReference type="SAM" id="MobiDB-lite"/>
    </source>
</evidence>
<feature type="compositionally biased region" description="Basic and acidic residues" evidence="1">
    <location>
        <begin position="689"/>
        <end position="698"/>
    </location>
</feature>
<dbReference type="STRING" id="13249.T1HD27"/>
<accession>T1HD27</accession>
<dbReference type="eggNOG" id="KOG4805">
    <property type="taxonomic scope" value="Eukaryota"/>
</dbReference>
<feature type="region of interest" description="Disordered" evidence="1">
    <location>
        <begin position="536"/>
        <end position="560"/>
    </location>
</feature>
<feature type="compositionally biased region" description="Basic and acidic residues" evidence="1">
    <location>
        <begin position="269"/>
        <end position="279"/>
    </location>
</feature>
<organism evidence="2 3">
    <name type="scientific">Rhodnius prolixus</name>
    <name type="common">Triatomid bug</name>
    <dbReference type="NCBI Taxonomy" id="13249"/>
    <lineage>
        <taxon>Eukaryota</taxon>
        <taxon>Metazoa</taxon>
        <taxon>Ecdysozoa</taxon>
        <taxon>Arthropoda</taxon>
        <taxon>Hexapoda</taxon>
        <taxon>Insecta</taxon>
        <taxon>Pterygota</taxon>
        <taxon>Neoptera</taxon>
        <taxon>Paraneoptera</taxon>
        <taxon>Hemiptera</taxon>
        <taxon>Heteroptera</taxon>
        <taxon>Panheteroptera</taxon>
        <taxon>Cimicomorpha</taxon>
        <taxon>Reduviidae</taxon>
        <taxon>Triatominae</taxon>
        <taxon>Rhodnius</taxon>
    </lineage>
</organism>
<dbReference type="OMA" id="EFDRWNI"/>
<keyword evidence="3" id="KW-1185">Reference proteome</keyword>
<proteinExistence type="predicted"/>
<feature type="region of interest" description="Disordered" evidence="1">
    <location>
        <begin position="264"/>
        <end position="286"/>
    </location>
</feature>